<protein>
    <recommendedName>
        <fullName evidence="3">BON domain-containing protein</fullName>
    </recommendedName>
</protein>
<sequence length="79" mass="8724">MFTCIFTIRSRTPGALNGQVVRDAAARVGIRILIDVTVDDNGVQFTGSVDGHTVVQRFLEELSLFADIRSFRAVRVTIN</sequence>
<organism evidence="1 2">
    <name type="scientific">Caballeronia glathei</name>
    <dbReference type="NCBI Taxonomy" id="60547"/>
    <lineage>
        <taxon>Bacteria</taxon>
        <taxon>Pseudomonadati</taxon>
        <taxon>Pseudomonadota</taxon>
        <taxon>Betaproteobacteria</taxon>
        <taxon>Burkholderiales</taxon>
        <taxon>Burkholderiaceae</taxon>
        <taxon>Caballeronia</taxon>
    </lineage>
</organism>
<dbReference type="EMBL" id="JFHC01000180">
    <property type="protein sequence ID" value="KDR37633.1"/>
    <property type="molecule type" value="Genomic_DNA"/>
</dbReference>
<evidence type="ECO:0000313" key="1">
    <source>
        <dbReference type="EMBL" id="KDR37633.1"/>
    </source>
</evidence>
<proteinExistence type="predicted"/>
<accession>A0A069PAH0</accession>
<keyword evidence="2" id="KW-1185">Reference proteome</keyword>
<evidence type="ECO:0008006" key="3">
    <source>
        <dbReference type="Google" id="ProtNLM"/>
    </source>
</evidence>
<evidence type="ECO:0000313" key="2">
    <source>
        <dbReference type="Proteomes" id="UP000027466"/>
    </source>
</evidence>
<dbReference type="Proteomes" id="UP000027466">
    <property type="component" value="Unassembled WGS sequence"/>
</dbReference>
<gene>
    <name evidence="1" type="ORF">BG61_10765</name>
</gene>
<comment type="caution">
    <text evidence="1">The sequence shown here is derived from an EMBL/GenBank/DDBJ whole genome shotgun (WGS) entry which is preliminary data.</text>
</comment>
<name>A0A069PAH0_9BURK</name>
<dbReference type="AlphaFoldDB" id="A0A069PAH0"/>
<reference evidence="1 2" key="1">
    <citation type="submission" date="2014-03" db="EMBL/GenBank/DDBJ databases">
        <title>Draft Genome Sequences of Four Burkholderia Strains.</title>
        <authorList>
            <person name="Liu X.Y."/>
            <person name="Li C.X."/>
            <person name="Xu J.H."/>
        </authorList>
    </citation>
    <scope>NUCLEOTIDE SEQUENCE [LARGE SCALE GENOMIC DNA]</scope>
    <source>
        <strain evidence="1 2">DSM 50014</strain>
    </source>
</reference>